<dbReference type="Gene3D" id="1.10.287.1260">
    <property type="match status" value="1"/>
</dbReference>
<gene>
    <name evidence="11" type="ORF">ABENE_15935</name>
</gene>
<feature type="domain" description="Mechanosensitive ion channel transmembrane helices 2/3" evidence="10">
    <location>
        <begin position="84"/>
        <end position="124"/>
    </location>
</feature>
<organism evidence="11 12">
    <name type="scientific">Asticcacaulis benevestitus DSM 16100 = ATCC BAA-896</name>
    <dbReference type="NCBI Taxonomy" id="1121022"/>
    <lineage>
        <taxon>Bacteria</taxon>
        <taxon>Pseudomonadati</taxon>
        <taxon>Pseudomonadota</taxon>
        <taxon>Alphaproteobacteria</taxon>
        <taxon>Caulobacterales</taxon>
        <taxon>Caulobacteraceae</taxon>
        <taxon>Asticcacaulis</taxon>
    </lineage>
</organism>
<comment type="similarity">
    <text evidence="2 7">Belongs to the MscS (TC 1.A.23) family.</text>
</comment>
<evidence type="ECO:0000256" key="2">
    <source>
        <dbReference type="ARBA" id="ARBA00008017"/>
    </source>
</evidence>
<dbReference type="Pfam" id="PF21082">
    <property type="entry name" value="MS_channel_3rd"/>
    <property type="match status" value="1"/>
</dbReference>
<keyword evidence="4 7" id="KW-0812">Transmembrane</keyword>
<keyword evidence="7" id="KW-0997">Cell inner membrane</keyword>
<dbReference type="PATRIC" id="fig|1121022.4.peg.3241"/>
<dbReference type="InterPro" id="IPR006686">
    <property type="entry name" value="MscS_channel_CS"/>
</dbReference>
<protein>
    <recommendedName>
        <fullName evidence="7">Small-conductance mechanosensitive channel</fullName>
    </recommendedName>
</protein>
<evidence type="ECO:0000256" key="7">
    <source>
        <dbReference type="RuleBase" id="RU369025"/>
    </source>
</evidence>
<accession>V4PSM3</accession>
<comment type="subcellular location">
    <subcellularLocation>
        <location evidence="7">Cell inner membrane</location>
        <topology evidence="7">Multi-pass membrane protein</topology>
    </subcellularLocation>
    <subcellularLocation>
        <location evidence="1">Cell membrane</location>
        <topology evidence="1">Multi-pass membrane protein</topology>
    </subcellularLocation>
</comment>
<feature type="domain" description="Mechanosensitive ion channel MscS" evidence="8">
    <location>
        <begin position="126"/>
        <end position="191"/>
    </location>
</feature>
<evidence type="ECO:0000256" key="1">
    <source>
        <dbReference type="ARBA" id="ARBA00004651"/>
    </source>
</evidence>
<dbReference type="eggNOG" id="COG0668">
    <property type="taxonomic scope" value="Bacteria"/>
</dbReference>
<evidence type="ECO:0000313" key="12">
    <source>
        <dbReference type="Proteomes" id="UP000017837"/>
    </source>
</evidence>
<evidence type="ECO:0000259" key="9">
    <source>
        <dbReference type="Pfam" id="PF21082"/>
    </source>
</evidence>
<dbReference type="Gene3D" id="3.30.70.100">
    <property type="match status" value="1"/>
</dbReference>
<sequence length="290" mass="31339">MSGATRFNLGPLQPLADEITREAGIVWAKLSEHPDMMANIGWAALIFAITLVLSGMASDGVKRASRRLVHKDGDRTLLEFFSQVVRWLILAVGLVAVLNRLGVQTASLLTVLGAASLAIGLALQGTLGNVAAGLMILLNKPYRIGDTVHVGEIKGTVHRLGLFATEINTGDNVRVFVPNTKVFSNEIYNISTNAAMKIELAFEVHRDSDLPAVLALLTDIANRQPSRLSLHEPVVGFQDFTSNGVIVKVFIWVLPAQAFSARTALVLDIKKHLDAAGVEIPYPHQIALNK</sequence>
<reference evidence="11 12" key="1">
    <citation type="journal article" date="2014" name="Nature">
        <title>Sequential evolution of bacterial morphology by co-option of a developmental regulator.</title>
        <authorList>
            <person name="Jiang C."/>
            <person name="Brown P.J."/>
            <person name="Ducret A."/>
            <person name="Brun Y.V."/>
        </authorList>
    </citation>
    <scope>NUCLEOTIDE SEQUENCE [LARGE SCALE GENOMIC DNA]</scope>
    <source>
        <strain evidence="11 12">DSM 16100</strain>
    </source>
</reference>
<comment type="caution">
    <text evidence="11">The sequence shown here is derived from an EMBL/GenBank/DDBJ whole genome shotgun (WGS) entry which is preliminary data.</text>
</comment>
<evidence type="ECO:0000259" key="10">
    <source>
        <dbReference type="Pfam" id="PF21088"/>
    </source>
</evidence>
<feature type="transmembrane region" description="Helical" evidence="7">
    <location>
        <begin position="110"/>
        <end position="138"/>
    </location>
</feature>
<dbReference type="InterPro" id="IPR049142">
    <property type="entry name" value="MS_channel_1st"/>
</dbReference>
<dbReference type="Pfam" id="PF21088">
    <property type="entry name" value="MS_channel_1st"/>
    <property type="match status" value="1"/>
</dbReference>
<evidence type="ECO:0000313" key="11">
    <source>
        <dbReference type="EMBL" id="ESQ88535.1"/>
    </source>
</evidence>
<dbReference type="OrthoDB" id="9814206at2"/>
<dbReference type="InterPro" id="IPR010920">
    <property type="entry name" value="LSM_dom_sf"/>
</dbReference>
<dbReference type="SUPFAM" id="SSF82861">
    <property type="entry name" value="Mechanosensitive channel protein MscS (YggB), transmembrane region"/>
    <property type="match status" value="1"/>
</dbReference>
<comment type="function">
    <text evidence="7">Mechanosensitive channel that participates in the regulation of osmotic pressure changes within the cell, opening in response to stretch forces in the membrane lipid bilayer, without the need for other proteins. Contributes to normal resistance to hypoosmotic shock. Forms an ion channel of 1.0 nanosiemens conductance with a slight preference for anions.</text>
</comment>
<comment type="caution">
    <text evidence="7">Lacks conserved residue(s) required for the propagation of feature annotation.</text>
</comment>
<keyword evidence="5 7" id="KW-1133">Transmembrane helix</keyword>
<feature type="domain" description="Mechanosensitive ion channel MscS C-terminal" evidence="9">
    <location>
        <begin position="198"/>
        <end position="280"/>
    </location>
</feature>
<evidence type="ECO:0000259" key="8">
    <source>
        <dbReference type="Pfam" id="PF00924"/>
    </source>
</evidence>
<dbReference type="InterPro" id="IPR045275">
    <property type="entry name" value="MscS_archaea/bacteria_type"/>
</dbReference>
<name>V4PSM3_9CAUL</name>
<keyword evidence="6 7" id="KW-0472">Membrane</keyword>
<keyword evidence="3" id="KW-1003">Cell membrane</keyword>
<dbReference type="Proteomes" id="UP000017837">
    <property type="component" value="Unassembled WGS sequence"/>
</dbReference>
<evidence type="ECO:0000256" key="4">
    <source>
        <dbReference type="ARBA" id="ARBA00022692"/>
    </source>
</evidence>
<evidence type="ECO:0000256" key="6">
    <source>
        <dbReference type="ARBA" id="ARBA00023136"/>
    </source>
</evidence>
<dbReference type="InterPro" id="IPR049278">
    <property type="entry name" value="MS_channel_C"/>
</dbReference>
<dbReference type="InterPro" id="IPR023408">
    <property type="entry name" value="MscS_beta-dom_sf"/>
</dbReference>
<keyword evidence="7" id="KW-0407">Ion channel</keyword>
<dbReference type="InterPro" id="IPR011066">
    <property type="entry name" value="MscS_channel_C_sf"/>
</dbReference>
<dbReference type="RefSeq" id="WP_018081542.1">
    <property type="nucleotide sequence ID" value="NZ_AQWM01000006.1"/>
</dbReference>
<dbReference type="GO" id="GO:0005886">
    <property type="term" value="C:plasma membrane"/>
    <property type="evidence" value="ECO:0007669"/>
    <property type="project" value="UniProtKB-SubCell"/>
</dbReference>
<dbReference type="InterPro" id="IPR011014">
    <property type="entry name" value="MscS_channel_TM-2"/>
</dbReference>
<dbReference type="PANTHER" id="PTHR30221">
    <property type="entry name" value="SMALL-CONDUCTANCE MECHANOSENSITIVE CHANNEL"/>
    <property type="match status" value="1"/>
</dbReference>
<proteinExistence type="inferred from homology"/>
<feature type="transmembrane region" description="Helical" evidence="7">
    <location>
        <begin position="77"/>
        <end position="98"/>
    </location>
</feature>
<dbReference type="SUPFAM" id="SSF50182">
    <property type="entry name" value="Sm-like ribonucleoproteins"/>
    <property type="match status" value="1"/>
</dbReference>
<feature type="transmembrane region" description="Helical" evidence="7">
    <location>
        <begin position="36"/>
        <end position="56"/>
    </location>
</feature>
<dbReference type="EMBL" id="AWGB01000037">
    <property type="protein sequence ID" value="ESQ88535.1"/>
    <property type="molecule type" value="Genomic_DNA"/>
</dbReference>
<dbReference type="PANTHER" id="PTHR30221:SF8">
    <property type="entry name" value="SMALL-CONDUCTANCE MECHANOSENSITIVE CHANNEL"/>
    <property type="match status" value="1"/>
</dbReference>
<dbReference type="PROSITE" id="PS01246">
    <property type="entry name" value="UPF0003"/>
    <property type="match status" value="1"/>
</dbReference>
<evidence type="ECO:0000256" key="3">
    <source>
        <dbReference type="ARBA" id="ARBA00022475"/>
    </source>
</evidence>
<evidence type="ECO:0000256" key="5">
    <source>
        <dbReference type="ARBA" id="ARBA00022989"/>
    </source>
</evidence>
<keyword evidence="12" id="KW-1185">Reference proteome</keyword>
<dbReference type="AlphaFoldDB" id="V4PSM3"/>
<dbReference type="STRING" id="1121022.GCA_000376105_01875"/>
<dbReference type="InterPro" id="IPR006685">
    <property type="entry name" value="MscS_channel_2nd"/>
</dbReference>
<dbReference type="Gene3D" id="2.30.30.60">
    <property type="match status" value="1"/>
</dbReference>
<comment type="subunit">
    <text evidence="7">Homoheptamer.</text>
</comment>
<dbReference type="SUPFAM" id="SSF82689">
    <property type="entry name" value="Mechanosensitive channel protein MscS (YggB), C-terminal domain"/>
    <property type="match status" value="1"/>
</dbReference>
<dbReference type="Pfam" id="PF00924">
    <property type="entry name" value="MS_channel_2nd"/>
    <property type="match status" value="1"/>
</dbReference>
<dbReference type="GO" id="GO:0008381">
    <property type="term" value="F:mechanosensitive monoatomic ion channel activity"/>
    <property type="evidence" value="ECO:0007669"/>
    <property type="project" value="InterPro"/>
</dbReference>
<keyword evidence="7" id="KW-0406">Ion transport</keyword>
<keyword evidence="7" id="KW-0813">Transport</keyword>